<sequence>MALNGRKAQAARNDELILEAARAVFTADPAAPISTVAERAGVGISALYRRYRSKDDLLQKLCTDAIRTYADIAESAAKSQAEPWEVFVSFMRTALDAKAGSLSIRLAGQFRVGEELQAQLPRAFESTRQVLDRAKAAGVVRADIEVGDISLMLEQLQTIEVGDEARTNQLRHRYLKLMLDGLHASRDEIPGPAPTWKEIGSRYEQAVTPA</sequence>
<organism evidence="6 7">
    <name type="scientific">Rhizocola hellebori</name>
    <dbReference type="NCBI Taxonomy" id="1392758"/>
    <lineage>
        <taxon>Bacteria</taxon>
        <taxon>Bacillati</taxon>
        <taxon>Actinomycetota</taxon>
        <taxon>Actinomycetes</taxon>
        <taxon>Micromonosporales</taxon>
        <taxon>Micromonosporaceae</taxon>
        <taxon>Rhizocola</taxon>
    </lineage>
</organism>
<keyword evidence="1" id="KW-0805">Transcription regulation</keyword>
<comment type="caution">
    <text evidence="6">The sequence shown here is derived from an EMBL/GenBank/DDBJ whole genome shotgun (WGS) entry which is preliminary data.</text>
</comment>
<feature type="DNA-binding region" description="H-T-H motif" evidence="4">
    <location>
        <begin position="32"/>
        <end position="51"/>
    </location>
</feature>
<dbReference type="InterPro" id="IPR036271">
    <property type="entry name" value="Tet_transcr_reg_TetR-rel_C_sf"/>
</dbReference>
<dbReference type="InterPro" id="IPR050109">
    <property type="entry name" value="HTH-type_TetR-like_transc_reg"/>
</dbReference>
<keyword evidence="3" id="KW-0804">Transcription</keyword>
<dbReference type="InterPro" id="IPR049445">
    <property type="entry name" value="TetR_SbtR-like_C"/>
</dbReference>
<dbReference type="PANTHER" id="PTHR30055">
    <property type="entry name" value="HTH-TYPE TRANSCRIPTIONAL REGULATOR RUTR"/>
    <property type="match status" value="1"/>
</dbReference>
<dbReference type="InterPro" id="IPR001647">
    <property type="entry name" value="HTH_TetR"/>
</dbReference>
<dbReference type="SUPFAM" id="SSF46689">
    <property type="entry name" value="Homeodomain-like"/>
    <property type="match status" value="1"/>
</dbReference>
<evidence type="ECO:0000259" key="5">
    <source>
        <dbReference type="PROSITE" id="PS50977"/>
    </source>
</evidence>
<evidence type="ECO:0000256" key="2">
    <source>
        <dbReference type="ARBA" id="ARBA00023125"/>
    </source>
</evidence>
<reference evidence="6" key="1">
    <citation type="submission" date="2021-01" db="EMBL/GenBank/DDBJ databases">
        <title>Whole genome shotgun sequence of Rhizocola hellebori NBRC 109834.</title>
        <authorList>
            <person name="Komaki H."/>
            <person name="Tamura T."/>
        </authorList>
    </citation>
    <scope>NUCLEOTIDE SEQUENCE</scope>
    <source>
        <strain evidence="6">NBRC 109834</strain>
    </source>
</reference>
<keyword evidence="7" id="KW-1185">Reference proteome</keyword>
<dbReference type="InterPro" id="IPR009057">
    <property type="entry name" value="Homeodomain-like_sf"/>
</dbReference>
<feature type="domain" description="HTH tetR-type" evidence="5">
    <location>
        <begin position="11"/>
        <end position="69"/>
    </location>
</feature>
<evidence type="ECO:0000256" key="4">
    <source>
        <dbReference type="PROSITE-ProRule" id="PRU00335"/>
    </source>
</evidence>
<dbReference type="Gene3D" id="1.10.357.10">
    <property type="entry name" value="Tetracycline Repressor, domain 2"/>
    <property type="match status" value="1"/>
</dbReference>
<dbReference type="SUPFAM" id="SSF48498">
    <property type="entry name" value="Tetracyclin repressor-like, C-terminal domain"/>
    <property type="match status" value="1"/>
</dbReference>
<dbReference type="GO" id="GO:0000976">
    <property type="term" value="F:transcription cis-regulatory region binding"/>
    <property type="evidence" value="ECO:0007669"/>
    <property type="project" value="TreeGrafter"/>
</dbReference>
<dbReference type="Pfam" id="PF21597">
    <property type="entry name" value="TetR_C_43"/>
    <property type="match status" value="1"/>
</dbReference>
<dbReference type="GO" id="GO:0003700">
    <property type="term" value="F:DNA-binding transcription factor activity"/>
    <property type="evidence" value="ECO:0007669"/>
    <property type="project" value="TreeGrafter"/>
</dbReference>
<dbReference type="EMBL" id="BONY01000084">
    <property type="protein sequence ID" value="GIH10092.1"/>
    <property type="molecule type" value="Genomic_DNA"/>
</dbReference>
<evidence type="ECO:0000313" key="6">
    <source>
        <dbReference type="EMBL" id="GIH10092.1"/>
    </source>
</evidence>
<evidence type="ECO:0000256" key="3">
    <source>
        <dbReference type="ARBA" id="ARBA00023163"/>
    </source>
</evidence>
<gene>
    <name evidence="6" type="ORF">Rhe02_81590</name>
</gene>
<dbReference type="Proteomes" id="UP000612899">
    <property type="component" value="Unassembled WGS sequence"/>
</dbReference>
<dbReference type="RefSeq" id="WP_203913838.1">
    <property type="nucleotide sequence ID" value="NZ_BONY01000084.1"/>
</dbReference>
<name>A0A8J3VL03_9ACTN</name>
<dbReference type="Pfam" id="PF00440">
    <property type="entry name" value="TetR_N"/>
    <property type="match status" value="1"/>
</dbReference>
<dbReference type="PROSITE" id="PS50977">
    <property type="entry name" value="HTH_TETR_2"/>
    <property type="match status" value="1"/>
</dbReference>
<accession>A0A8J3VL03</accession>
<keyword evidence="2 4" id="KW-0238">DNA-binding</keyword>
<dbReference type="AlphaFoldDB" id="A0A8J3VL03"/>
<protein>
    <submittedName>
        <fullName evidence="6">TetR family transcriptional regulator</fullName>
    </submittedName>
</protein>
<proteinExistence type="predicted"/>
<evidence type="ECO:0000313" key="7">
    <source>
        <dbReference type="Proteomes" id="UP000612899"/>
    </source>
</evidence>
<evidence type="ECO:0000256" key="1">
    <source>
        <dbReference type="ARBA" id="ARBA00023015"/>
    </source>
</evidence>
<dbReference type="PANTHER" id="PTHR30055:SF234">
    <property type="entry name" value="HTH-TYPE TRANSCRIPTIONAL REGULATOR BETI"/>
    <property type="match status" value="1"/>
</dbReference>